<protein>
    <submittedName>
        <fullName evidence="1">Uncharacterized protein</fullName>
    </submittedName>
</protein>
<evidence type="ECO:0000313" key="2">
    <source>
        <dbReference type="Proteomes" id="UP001055072"/>
    </source>
</evidence>
<name>A0ACB8U7S5_9APHY</name>
<dbReference type="EMBL" id="MU274908">
    <property type="protein sequence ID" value="KAI0090357.1"/>
    <property type="molecule type" value="Genomic_DNA"/>
</dbReference>
<organism evidence="1 2">
    <name type="scientific">Irpex rosettiformis</name>
    <dbReference type="NCBI Taxonomy" id="378272"/>
    <lineage>
        <taxon>Eukaryota</taxon>
        <taxon>Fungi</taxon>
        <taxon>Dikarya</taxon>
        <taxon>Basidiomycota</taxon>
        <taxon>Agaricomycotina</taxon>
        <taxon>Agaricomycetes</taxon>
        <taxon>Polyporales</taxon>
        <taxon>Irpicaceae</taxon>
        <taxon>Irpex</taxon>
    </lineage>
</organism>
<proteinExistence type="predicted"/>
<sequence length="142" mass="15904">MTNHLWLVWYRAQTPMGPKHWSLFVTYDTDEQALGTIYHVEGNGWGTGQFTFTLHRGAQLKGARGAQSYEGRLYLGDIRDGVNGMMHEYCEAATEMINEYNAVGVVGESNCQDWCLLVIKSLEDGRCIPGGTKIKAGECPRR</sequence>
<dbReference type="Proteomes" id="UP001055072">
    <property type="component" value="Unassembled WGS sequence"/>
</dbReference>
<keyword evidence="2" id="KW-1185">Reference proteome</keyword>
<evidence type="ECO:0000313" key="1">
    <source>
        <dbReference type="EMBL" id="KAI0090357.1"/>
    </source>
</evidence>
<gene>
    <name evidence="1" type="ORF">BDY19DRAFT_939816</name>
</gene>
<reference evidence="1" key="1">
    <citation type="journal article" date="2021" name="Environ. Microbiol.">
        <title>Gene family expansions and transcriptome signatures uncover fungal adaptations to wood decay.</title>
        <authorList>
            <person name="Hage H."/>
            <person name="Miyauchi S."/>
            <person name="Viragh M."/>
            <person name="Drula E."/>
            <person name="Min B."/>
            <person name="Chaduli D."/>
            <person name="Navarro D."/>
            <person name="Favel A."/>
            <person name="Norest M."/>
            <person name="Lesage-Meessen L."/>
            <person name="Balint B."/>
            <person name="Merenyi Z."/>
            <person name="de Eugenio L."/>
            <person name="Morin E."/>
            <person name="Martinez A.T."/>
            <person name="Baldrian P."/>
            <person name="Stursova M."/>
            <person name="Martinez M.J."/>
            <person name="Novotny C."/>
            <person name="Magnuson J.K."/>
            <person name="Spatafora J.W."/>
            <person name="Maurice S."/>
            <person name="Pangilinan J."/>
            <person name="Andreopoulos W."/>
            <person name="LaButti K."/>
            <person name="Hundley H."/>
            <person name="Na H."/>
            <person name="Kuo A."/>
            <person name="Barry K."/>
            <person name="Lipzen A."/>
            <person name="Henrissat B."/>
            <person name="Riley R."/>
            <person name="Ahrendt S."/>
            <person name="Nagy L.G."/>
            <person name="Grigoriev I.V."/>
            <person name="Martin F."/>
            <person name="Rosso M.N."/>
        </authorList>
    </citation>
    <scope>NUCLEOTIDE SEQUENCE</scope>
    <source>
        <strain evidence="1">CBS 384.51</strain>
    </source>
</reference>
<comment type="caution">
    <text evidence="1">The sequence shown here is derived from an EMBL/GenBank/DDBJ whole genome shotgun (WGS) entry which is preliminary data.</text>
</comment>
<accession>A0ACB8U7S5</accession>